<dbReference type="EMBL" id="CP089982">
    <property type="protein sequence ID" value="WXA96808.1"/>
    <property type="molecule type" value="Genomic_DNA"/>
</dbReference>
<dbReference type="SMART" id="SM00342">
    <property type="entry name" value="HTH_ARAC"/>
    <property type="match status" value="1"/>
</dbReference>
<dbReference type="PANTHER" id="PTHR47894:SF1">
    <property type="entry name" value="HTH-TYPE TRANSCRIPTIONAL REGULATOR VQSM"/>
    <property type="match status" value="1"/>
</dbReference>
<dbReference type="Pfam" id="PF12625">
    <property type="entry name" value="Arabinose_bd"/>
    <property type="match status" value="1"/>
</dbReference>
<dbReference type="RefSeq" id="WP_394847424.1">
    <property type="nucleotide sequence ID" value="NZ_CP089982.1"/>
</dbReference>
<evidence type="ECO:0000256" key="1">
    <source>
        <dbReference type="ARBA" id="ARBA00023125"/>
    </source>
</evidence>
<protein>
    <submittedName>
        <fullName evidence="3">AraC family transcriptional regulator</fullName>
    </submittedName>
</protein>
<gene>
    <name evidence="3" type="ORF">LZC95_08155</name>
</gene>
<dbReference type="InterPro" id="IPR032687">
    <property type="entry name" value="AraC-type_N"/>
</dbReference>
<keyword evidence="1" id="KW-0238">DNA-binding</keyword>
<sequence length="349" mass="37936">MSETYVPRYRIPRALLLRLTQSGIDLEALAKTAGLNPQRLSELLPSAQRDVFLAGAASRLPPGSGLSIGLTAPIELLGLTGLAVMSCSTVSEALALLARRVPAMTGDAMAMVPRIGQTAVRFFPVEKASYARQTVERELSFVLGLVRRLTGKPASPVYASFAFARPEYHTRYGITFGCPVHFDQPVNEVCFKDSDLAGGVVTSNPDLEAIFRVQAEEEALIQDSSAHIEARARAALRGALFGHAPDAPELARLLRVPDRELSEGLKRAGTSFRTLLDQVRRERALLATRQPPSRLRKQIAFLVGVDPRNLDRYFRIWTGMTLGAYQQASQLGGDAADIRAEPPTGETAT</sequence>
<dbReference type="PANTHER" id="PTHR47894">
    <property type="entry name" value="HTH-TYPE TRANSCRIPTIONAL REGULATOR GADX"/>
    <property type="match status" value="1"/>
</dbReference>
<dbReference type="Proteomes" id="UP001379533">
    <property type="component" value="Chromosome"/>
</dbReference>
<evidence type="ECO:0000313" key="3">
    <source>
        <dbReference type="EMBL" id="WXA96808.1"/>
    </source>
</evidence>
<keyword evidence="4" id="KW-1185">Reference proteome</keyword>
<evidence type="ECO:0000259" key="2">
    <source>
        <dbReference type="SMART" id="SM00342"/>
    </source>
</evidence>
<dbReference type="InterPro" id="IPR018060">
    <property type="entry name" value="HTH_AraC"/>
</dbReference>
<organism evidence="3 4">
    <name type="scientific">Pendulispora brunnea</name>
    <dbReference type="NCBI Taxonomy" id="2905690"/>
    <lineage>
        <taxon>Bacteria</taxon>
        <taxon>Pseudomonadati</taxon>
        <taxon>Myxococcota</taxon>
        <taxon>Myxococcia</taxon>
        <taxon>Myxococcales</taxon>
        <taxon>Sorangiineae</taxon>
        <taxon>Pendulisporaceae</taxon>
        <taxon>Pendulispora</taxon>
    </lineage>
</organism>
<proteinExistence type="predicted"/>
<accession>A0ABZ2KDN5</accession>
<dbReference type="Gene3D" id="1.10.10.60">
    <property type="entry name" value="Homeodomain-like"/>
    <property type="match status" value="1"/>
</dbReference>
<name>A0ABZ2KDN5_9BACT</name>
<feature type="domain" description="HTH araC/xylS-type" evidence="2">
    <location>
        <begin position="244"/>
        <end position="326"/>
    </location>
</feature>
<reference evidence="3 4" key="1">
    <citation type="submission" date="2021-12" db="EMBL/GenBank/DDBJ databases">
        <title>Discovery of the Pendulisporaceae a myxobacterial family with distinct sporulation behavior and unique specialized metabolism.</title>
        <authorList>
            <person name="Garcia R."/>
            <person name="Popoff A."/>
            <person name="Bader C.D."/>
            <person name="Loehr J."/>
            <person name="Walesch S."/>
            <person name="Walt C."/>
            <person name="Boldt J."/>
            <person name="Bunk B."/>
            <person name="Haeckl F.J.F.P.J."/>
            <person name="Gunesch A.P."/>
            <person name="Birkelbach J."/>
            <person name="Nuebel U."/>
            <person name="Pietschmann T."/>
            <person name="Bach T."/>
            <person name="Mueller R."/>
        </authorList>
    </citation>
    <scope>NUCLEOTIDE SEQUENCE [LARGE SCALE GENOMIC DNA]</scope>
    <source>
        <strain evidence="3 4">MSr12523</strain>
    </source>
</reference>
<evidence type="ECO:0000313" key="4">
    <source>
        <dbReference type="Proteomes" id="UP001379533"/>
    </source>
</evidence>